<evidence type="ECO:0000256" key="2">
    <source>
        <dbReference type="SAM" id="MobiDB-lite"/>
    </source>
</evidence>
<dbReference type="HOGENOM" id="CLU_003387_1_0_1"/>
<dbReference type="STRING" id="578458.D8PPY8"/>
<evidence type="ECO:0000313" key="5">
    <source>
        <dbReference type="Proteomes" id="UP000007431"/>
    </source>
</evidence>
<keyword evidence="5" id="KW-1185">Reference proteome</keyword>
<feature type="compositionally biased region" description="Polar residues" evidence="2">
    <location>
        <begin position="67"/>
        <end position="88"/>
    </location>
</feature>
<dbReference type="Proteomes" id="UP000007431">
    <property type="component" value="Unassembled WGS sequence"/>
</dbReference>
<keyword evidence="1" id="KW-0808">Transferase</keyword>
<keyword evidence="1" id="KW-0696">RNA-directed RNA polymerase</keyword>
<dbReference type="Pfam" id="PF05183">
    <property type="entry name" value="RdRP"/>
    <property type="match status" value="1"/>
</dbReference>
<proteinExistence type="inferred from homology"/>
<dbReference type="GO" id="GO:0030422">
    <property type="term" value="P:siRNA processing"/>
    <property type="evidence" value="ECO:0007669"/>
    <property type="project" value="TreeGrafter"/>
</dbReference>
<dbReference type="OMA" id="WRVATES"/>
<comment type="catalytic activity">
    <reaction evidence="1">
        <text>RNA(n) + a ribonucleoside 5'-triphosphate = RNA(n+1) + diphosphate</text>
        <dbReference type="Rhea" id="RHEA:21248"/>
        <dbReference type="Rhea" id="RHEA-COMP:14527"/>
        <dbReference type="Rhea" id="RHEA-COMP:17342"/>
        <dbReference type="ChEBI" id="CHEBI:33019"/>
        <dbReference type="ChEBI" id="CHEBI:61557"/>
        <dbReference type="ChEBI" id="CHEBI:140395"/>
        <dbReference type="EC" id="2.7.7.48"/>
    </reaction>
</comment>
<evidence type="ECO:0000259" key="3">
    <source>
        <dbReference type="Pfam" id="PF05183"/>
    </source>
</evidence>
<sequence>MVNRSRPSSSRISQDAARPVPAAIEGSRIPPPDFGVPQEASTESVGGGTQSSTWEGDDEFRSLLQHLPSTQDTAPNSQATDPPDSAQGSLASLEVLGKRKAISGSPQRPAKVPRLDSEYNVFLDARPQAGNPHAPFIVSSDERLESILRKKGVPYGSQWEVAHLLSTGKLKSHEIEIERLVELGKYTSNAQAVPVTAQILSKKALDPDMNVRCRLSPEAASKVYYLSLELQQDKEETMLAKDPYAGLGFHEDDPNWFGGKIHYTARIEPSDSGSRYSPFKVTLRRPELGVSSQFYRRYGSSSFLTVKLAKAVSSDRGYGDAIEAFVRRPLVILGRVFRAVRRVDDSFIYFRTNEVCVGDKISPDEVVPSAPSLWDFLNAQNPLRLNTAQTMGKWSTRLALGFSTSVPGCLVDKGNVLSENNVVSAEGSDLTDGAGFMNKAAARALRDAAGCHDIPSAVQMRIDGAKGLLILYPEDDSEEPRVWLRPSQKKIQYAEDEPQDQSTLIINLLRTSKTKPICRLSVEAIIIMAENRVHCDIFKALFEQSVENTYESLLPSHWDGENAMEQLYAKVNSLGGVNAARAARKDVQRARLHGHVDHFFDTKDTDSDAEEVEADIDADPAPYAIAGWEDPASGCPATPAEIVCTMLQAGFQPQTCEFLRAKLEWLTKRVAQRSIKQMRIDVAHSFSAWIVPDPTGRLQPGQMYFKSSSRDLVGLDGTPTDQVLGDALITRNPCKLPTDVQKVRMPLGRADAAAHPLQWTFVDEPQLRHLFDVIVLPINGPRRPADYLGGGDYDGDKGTVYYDPQMVQQFRNAGLRYADEPESVASSFDSDVEKVGAFLERTSSLAPNEQLVELQKFLLPRPHFAVSTYSKLHLYSTIKYGARARDSVRFAYMFTKSLDGPKVGVTVKPAAFTKDSSDRRWACRMPDWKVAIDGKDEENNNNPRCTRPKETANKCGPFVMESLYAFSQELDRTRIKQIEDAFSDPALPRPKVDEDLTAPWREANERAGRMRAASGSALMEEELQRIRKHVEELYEEYREVVSAHGSPRKQRSPRKSTSPRKEGPFLFSDLPQAEQRRRMRALSTKYGSGPRDLLTLGNEEISRVRASYAYLYDCDQAKSHGRRLSPFPWNVAMTALCDIKAKARGPTSFVIITTDFADNMRMRRFPSQ</sequence>
<dbReference type="PANTHER" id="PTHR23079:SF55">
    <property type="entry name" value="RNA-DIRECTED RNA POLYMERASE"/>
    <property type="match status" value="1"/>
</dbReference>
<name>D8PPY8_SCHCM</name>
<keyword evidence="1" id="KW-0548">Nucleotidyltransferase</keyword>
<feature type="compositionally biased region" description="Polar residues" evidence="2">
    <location>
        <begin position="1"/>
        <end position="13"/>
    </location>
</feature>
<dbReference type="GO" id="GO:0003723">
    <property type="term" value="F:RNA binding"/>
    <property type="evidence" value="ECO:0007669"/>
    <property type="project" value="UniProtKB-KW"/>
</dbReference>
<accession>D8PPY8</accession>
<dbReference type="VEuPathDB" id="FungiDB:SCHCODRAFT_02538659"/>
<gene>
    <name evidence="4" type="ORF">SCHCODRAFT_102609</name>
</gene>
<dbReference type="GO" id="GO:0031380">
    <property type="term" value="C:nuclear RNA-directed RNA polymerase complex"/>
    <property type="evidence" value="ECO:0007669"/>
    <property type="project" value="TreeGrafter"/>
</dbReference>
<dbReference type="InParanoid" id="D8PPY8"/>
<dbReference type="InterPro" id="IPR007855">
    <property type="entry name" value="RDRP"/>
</dbReference>
<comment type="similarity">
    <text evidence="1">Belongs to the RdRP family.</text>
</comment>
<feature type="domain" description="RDRP core" evidence="3">
    <location>
        <begin position="278"/>
        <end position="935"/>
    </location>
</feature>
<dbReference type="PANTHER" id="PTHR23079">
    <property type="entry name" value="RNA-DEPENDENT RNA POLYMERASE"/>
    <property type="match status" value="1"/>
</dbReference>
<dbReference type="GO" id="GO:0003968">
    <property type="term" value="F:RNA-directed RNA polymerase activity"/>
    <property type="evidence" value="ECO:0007669"/>
    <property type="project" value="UniProtKB-KW"/>
</dbReference>
<feature type="non-terminal residue" evidence="4">
    <location>
        <position position="1168"/>
    </location>
</feature>
<dbReference type="EMBL" id="GL377302">
    <property type="protein sequence ID" value="EFJ01654.1"/>
    <property type="molecule type" value="Genomic_DNA"/>
</dbReference>
<organism evidence="5">
    <name type="scientific">Schizophyllum commune (strain H4-8 / FGSC 9210)</name>
    <name type="common">Split gill fungus</name>
    <dbReference type="NCBI Taxonomy" id="578458"/>
    <lineage>
        <taxon>Eukaryota</taxon>
        <taxon>Fungi</taxon>
        <taxon>Dikarya</taxon>
        <taxon>Basidiomycota</taxon>
        <taxon>Agaricomycotina</taxon>
        <taxon>Agaricomycetes</taxon>
        <taxon>Agaricomycetidae</taxon>
        <taxon>Agaricales</taxon>
        <taxon>Schizophyllaceae</taxon>
        <taxon>Schizophyllum</taxon>
    </lineage>
</organism>
<evidence type="ECO:0000313" key="4">
    <source>
        <dbReference type="EMBL" id="EFJ01654.1"/>
    </source>
</evidence>
<dbReference type="EC" id="2.7.7.48" evidence="1"/>
<dbReference type="InterPro" id="IPR057596">
    <property type="entry name" value="RDRP_core"/>
</dbReference>
<feature type="compositionally biased region" description="Polar residues" evidence="2">
    <location>
        <begin position="39"/>
        <end position="54"/>
    </location>
</feature>
<feature type="compositionally biased region" description="Basic residues" evidence="2">
    <location>
        <begin position="1046"/>
        <end position="1058"/>
    </location>
</feature>
<feature type="region of interest" description="Disordered" evidence="2">
    <location>
        <begin position="1040"/>
        <end position="1066"/>
    </location>
</feature>
<protein>
    <recommendedName>
        <fullName evidence="1">RNA-dependent RNA polymerase</fullName>
        <ecNumber evidence="1">2.7.7.48</ecNumber>
    </recommendedName>
</protein>
<keyword evidence="1" id="KW-0694">RNA-binding</keyword>
<feature type="region of interest" description="Disordered" evidence="2">
    <location>
        <begin position="1"/>
        <end position="88"/>
    </location>
</feature>
<dbReference type="eggNOG" id="KOG0988">
    <property type="taxonomic scope" value="Eukaryota"/>
</dbReference>
<dbReference type="AlphaFoldDB" id="D8PPY8"/>
<evidence type="ECO:0000256" key="1">
    <source>
        <dbReference type="RuleBase" id="RU363098"/>
    </source>
</evidence>
<reference evidence="4 5" key="1">
    <citation type="journal article" date="2010" name="Nat. Biotechnol.">
        <title>Genome sequence of the model mushroom Schizophyllum commune.</title>
        <authorList>
            <person name="Ohm R.A."/>
            <person name="de Jong J.F."/>
            <person name="Lugones L.G."/>
            <person name="Aerts A."/>
            <person name="Kothe E."/>
            <person name="Stajich J.E."/>
            <person name="de Vries R.P."/>
            <person name="Record E."/>
            <person name="Levasseur A."/>
            <person name="Baker S.E."/>
            <person name="Bartholomew K.A."/>
            <person name="Coutinho P.M."/>
            <person name="Erdmann S."/>
            <person name="Fowler T.J."/>
            <person name="Gathman A.C."/>
            <person name="Lombard V."/>
            <person name="Henrissat B."/>
            <person name="Knabe N."/>
            <person name="Kuees U."/>
            <person name="Lilly W.W."/>
            <person name="Lindquist E."/>
            <person name="Lucas S."/>
            <person name="Magnuson J.K."/>
            <person name="Piumi F."/>
            <person name="Raudaskoski M."/>
            <person name="Salamov A."/>
            <person name="Schmutz J."/>
            <person name="Schwarze F.W.M.R."/>
            <person name="vanKuyk P.A."/>
            <person name="Horton J.S."/>
            <person name="Grigoriev I.V."/>
            <person name="Woesten H.A.B."/>
        </authorList>
    </citation>
    <scope>NUCLEOTIDE SEQUENCE [LARGE SCALE GENOMIC DNA]</scope>
    <source>
        <strain evidence="5">H4-8 / FGSC 9210</strain>
    </source>
</reference>